<feature type="domain" description="Cytochrome c" evidence="8">
    <location>
        <begin position="51"/>
        <end position="124"/>
    </location>
</feature>
<organism evidence="9 10">
    <name type="scientific">Myxacorys almedinensis A</name>
    <dbReference type="NCBI Taxonomy" id="2690445"/>
    <lineage>
        <taxon>Bacteria</taxon>
        <taxon>Bacillati</taxon>
        <taxon>Cyanobacteriota</taxon>
        <taxon>Cyanophyceae</taxon>
        <taxon>Leptolyngbyales</taxon>
        <taxon>Leptolyngbyaceae</taxon>
        <taxon>Myxacorys</taxon>
        <taxon>Myxacorys almedinensis</taxon>
    </lineage>
</organism>
<gene>
    <name evidence="9" type="ORF">GS601_17825</name>
</gene>
<keyword evidence="5 6" id="KW-0408">Iron</keyword>
<evidence type="ECO:0000256" key="1">
    <source>
        <dbReference type="ARBA" id="ARBA00022448"/>
    </source>
</evidence>
<dbReference type="Proteomes" id="UP000646053">
    <property type="component" value="Unassembled WGS sequence"/>
</dbReference>
<dbReference type="PANTHER" id="PTHR37823">
    <property type="entry name" value="CYTOCHROME C-553-LIKE"/>
    <property type="match status" value="1"/>
</dbReference>
<keyword evidence="4" id="KW-0249">Electron transport</keyword>
<keyword evidence="7" id="KW-1133">Transmembrane helix</keyword>
<evidence type="ECO:0000256" key="2">
    <source>
        <dbReference type="ARBA" id="ARBA00022617"/>
    </source>
</evidence>
<keyword evidence="7" id="KW-0812">Transmembrane</keyword>
<keyword evidence="10" id="KW-1185">Reference proteome</keyword>
<evidence type="ECO:0000313" key="9">
    <source>
        <dbReference type="EMBL" id="NDJ19123.1"/>
    </source>
</evidence>
<proteinExistence type="predicted"/>
<dbReference type="GO" id="GO:0009055">
    <property type="term" value="F:electron transfer activity"/>
    <property type="evidence" value="ECO:0007669"/>
    <property type="project" value="InterPro"/>
</dbReference>
<dbReference type="InterPro" id="IPR009056">
    <property type="entry name" value="Cyt_c-like_dom"/>
</dbReference>
<dbReference type="EMBL" id="WVIE01000025">
    <property type="protein sequence ID" value="NDJ19123.1"/>
    <property type="molecule type" value="Genomic_DNA"/>
</dbReference>
<dbReference type="InterPro" id="IPR036909">
    <property type="entry name" value="Cyt_c-like_dom_sf"/>
</dbReference>
<evidence type="ECO:0000259" key="8">
    <source>
        <dbReference type="PROSITE" id="PS51007"/>
    </source>
</evidence>
<dbReference type="RefSeq" id="WP_162424650.1">
    <property type="nucleotide sequence ID" value="NZ_WVIE01000025.1"/>
</dbReference>
<accession>A0A8J7ZA01</accession>
<keyword evidence="3 6" id="KW-0479">Metal-binding</keyword>
<keyword evidence="1" id="KW-0813">Transport</keyword>
<dbReference type="GO" id="GO:0046872">
    <property type="term" value="F:metal ion binding"/>
    <property type="evidence" value="ECO:0007669"/>
    <property type="project" value="UniProtKB-KW"/>
</dbReference>
<dbReference type="PROSITE" id="PS51007">
    <property type="entry name" value="CYTC"/>
    <property type="match status" value="1"/>
</dbReference>
<dbReference type="PANTHER" id="PTHR37823:SF1">
    <property type="entry name" value="CYTOCHROME C-553-LIKE"/>
    <property type="match status" value="1"/>
</dbReference>
<evidence type="ECO:0000313" key="10">
    <source>
        <dbReference type="Proteomes" id="UP000646053"/>
    </source>
</evidence>
<dbReference type="SUPFAM" id="SSF46626">
    <property type="entry name" value="Cytochrome c"/>
    <property type="match status" value="1"/>
</dbReference>
<sequence>MNEQLAKPNVSFQKLVAIALVVAISVVLGVLAVYQIRKPVPYIQEVLALQGDAVQGHAIFQINCSGCHGIMADGNVGPSLKGVSARKSRARLIEQVISGQTPPMPKFQPSQKEMADLLGYLESL</sequence>
<dbReference type="InterPro" id="IPR051811">
    <property type="entry name" value="Cytochrome_c550/c551-like"/>
</dbReference>
<reference evidence="9" key="1">
    <citation type="submission" date="2019-12" db="EMBL/GenBank/DDBJ databases">
        <title>High-Quality draft genome sequences of three cyanobacteria isolated from the limestone walls of the Old Cathedral of Coimbra.</title>
        <authorList>
            <person name="Tiago I."/>
            <person name="Soares F."/>
            <person name="Portugal A."/>
        </authorList>
    </citation>
    <scope>NUCLEOTIDE SEQUENCE</scope>
    <source>
        <strain evidence="9">A</strain>
    </source>
</reference>
<evidence type="ECO:0000256" key="4">
    <source>
        <dbReference type="ARBA" id="ARBA00022982"/>
    </source>
</evidence>
<evidence type="ECO:0000256" key="6">
    <source>
        <dbReference type="PROSITE-ProRule" id="PRU00433"/>
    </source>
</evidence>
<dbReference type="Pfam" id="PF13442">
    <property type="entry name" value="Cytochrome_CBB3"/>
    <property type="match status" value="1"/>
</dbReference>
<feature type="transmembrane region" description="Helical" evidence="7">
    <location>
        <begin position="15"/>
        <end position="34"/>
    </location>
</feature>
<name>A0A8J7ZA01_9CYAN</name>
<keyword evidence="2 6" id="KW-0349">Heme</keyword>
<keyword evidence="7" id="KW-0472">Membrane</keyword>
<evidence type="ECO:0000256" key="7">
    <source>
        <dbReference type="SAM" id="Phobius"/>
    </source>
</evidence>
<comment type="caution">
    <text evidence="9">The sequence shown here is derived from an EMBL/GenBank/DDBJ whole genome shotgun (WGS) entry which is preliminary data.</text>
</comment>
<dbReference type="Gene3D" id="1.10.760.10">
    <property type="entry name" value="Cytochrome c-like domain"/>
    <property type="match status" value="1"/>
</dbReference>
<evidence type="ECO:0000256" key="5">
    <source>
        <dbReference type="ARBA" id="ARBA00023004"/>
    </source>
</evidence>
<evidence type="ECO:0000256" key="3">
    <source>
        <dbReference type="ARBA" id="ARBA00022723"/>
    </source>
</evidence>
<dbReference type="AlphaFoldDB" id="A0A8J7ZA01"/>
<protein>
    <submittedName>
        <fullName evidence="9">C-type cytochrome</fullName>
    </submittedName>
</protein>
<dbReference type="GO" id="GO:0020037">
    <property type="term" value="F:heme binding"/>
    <property type="evidence" value="ECO:0007669"/>
    <property type="project" value="InterPro"/>
</dbReference>